<dbReference type="InterPro" id="IPR013517">
    <property type="entry name" value="FG-GAP"/>
</dbReference>
<dbReference type="Pfam" id="PF01839">
    <property type="entry name" value="FG-GAP"/>
    <property type="match status" value="1"/>
</dbReference>
<keyword evidence="4" id="KW-1185">Reference proteome</keyword>
<dbReference type="SUPFAM" id="SSF69318">
    <property type="entry name" value="Integrin alpha N-terminal domain"/>
    <property type="match status" value="1"/>
</dbReference>
<evidence type="ECO:0000313" key="3">
    <source>
        <dbReference type="EMBL" id="MEU6805782.1"/>
    </source>
</evidence>
<sequence>MADATGGMRSSRSTRRIRGLTAAALAAVLLATGCDSARRPAEGTGGGERRPDAGASRTDGRSSSGVRAERPPAGKPSPHPRPEDLNGDGYDDFAAVITGGSLVVVYGSAKGLDPRRRTVVPGPPASTAPDETRLLRTDLDHDGYTDLVRAPRTGGPTVLWGGPRGVTDPRPLTGAPTSPTATGDFDGDGHADLFLPGGANGPEGTVWFGPVRRGGAPARVRKLHNGRPPDSIPARSLAGDFDGDRATDLALWFHWTDPDDEGDGGVGVSGLQYLRGGPGGLRLAERREGPDLGLEGQAGDVDGDGTDDLYSAGFFAYRKQLSAGYTLSTRSGPETGARGGLTTVAPPGLRDAPQHGGMGGTALGDVTGDGRADLVTSATGANDSNGVVWLVPDLRAATADAVRAVTLDTPGVPGSDTPAEGRGPTRNRITVVGPLLDTDGDHHLDVVVGAPGFLDAKKHDLDAFWVLRGTDEGMTYQRHFTAKDIL</sequence>
<gene>
    <name evidence="3" type="ORF">ABZ931_32990</name>
</gene>
<dbReference type="InterPro" id="IPR028994">
    <property type="entry name" value="Integrin_alpha_N"/>
</dbReference>
<dbReference type="Pfam" id="PF13517">
    <property type="entry name" value="FG-GAP_3"/>
    <property type="match status" value="1"/>
</dbReference>
<feature type="region of interest" description="Disordered" evidence="2">
    <location>
        <begin position="33"/>
        <end position="92"/>
    </location>
</feature>
<protein>
    <submittedName>
        <fullName evidence="3">FG-GAP and VCBS repeat-containing protein</fullName>
    </submittedName>
</protein>
<dbReference type="RefSeq" id="WP_359700945.1">
    <property type="nucleotide sequence ID" value="NZ_JBEYXT010000235.1"/>
</dbReference>
<dbReference type="EMBL" id="JBEYXT010000235">
    <property type="protein sequence ID" value="MEU6805782.1"/>
    <property type="molecule type" value="Genomic_DNA"/>
</dbReference>
<evidence type="ECO:0000256" key="2">
    <source>
        <dbReference type="SAM" id="MobiDB-lite"/>
    </source>
</evidence>
<comment type="caution">
    <text evidence="3">The sequence shown here is derived from an EMBL/GenBank/DDBJ whole genome shotgun (WGS) entry which is preliminary data.</text>
</comment>
<feature type="compositionally biased region" description="Basic and acidic residues" evidence="2">
    <location>
        <begin position="36"/>
        <end position="52"/>
    </location>
</feature>
<feature type="region of interest" description="Disordered" evidence="2">
    <location>
        <begin position="147"/>
        <end position="171"/>
    </location>
</feature>
<keyword evidence="1" id="KW-0732">Signal</keyword>
<dbReference type="Proteomes" id="UP001551189">
    <property type="component" value="Unassembled WGS sequence"/>
</dbReference>
<evidence type="ECO:0000256" key="1">
    <source>
        <dbReference type="ARBA" id="ARBA00022729"/>
    </source>
</evidence>
<accession>A0ABV3B8K1</accession>
<proteinExistence type="predicted"/>
<evidence type="ECO:0000313" key="4">
    <source>
        <dbReference type="Proteomes" id="UP001551189"/>
    </source>
</evidence>
<dbReference type="PANTHER" id="PTHR46580">
    <property type="entry name" value="SENSOR KINASE-RELATED"/>
    <property type="match status" value="1"/>
</dbReference>
<organism evidence="3 4">
    <name type="scientific">Streptomyces neyagawaensis</name>
    <dbReference type="NCBI Taxonomy" id="42238"/>
    <lineage>
        <taxon>Bacteria</taxon>
        <taxon>Bacillati</taxon>
        <taxon>Actinomycetota</taxon>
        <taxon>Actinomycetes</taxon>
        <taxon>Kitasatosporales</taxon>
        <taxon>Streptomycetaceae</taxon>
        <taxon>Streptomyces</taxon>
    </lineage>
</organism>
<reference evidence="3 4" key="1">
    <citation type="submission" date="2024-06" db="EMBL/GenBank/DDBJ databases">
        <title>The Natural Products Discovery Center: Release of the First 8490 Sequenced Strains for Exploring Actinobacteria Biosynthetic Diversity.</title>
        <authorList>
            <person name="Kalkreuter E."/>
            <person name="Kautsar S.A."/>
            <person name="Yang D."/>
            <person name="Bader C.D."/>
            <person name="Teijaro C.N."/>
            <person name="Fluegel L."/>
            <person name="Davis C.M."/>
            <person name="Simpson J.R."/>
            <person name="Lauterbach L."/>
            <person name="Steele A.D."/>
            <person name="Gui C."/>
            <person name="Meng S."/>
            <person name="Li G."/>
            <person name="Viehrig K."/>
            <person name="Ye F."/>
            <person name="Su P."/>
            <person name="Kiefer A.F."/>
            <person name="Nichols A."/>
            <person name="Cepeda A.J."/>
            <person name="Yan W."/>
            <person name="Fan B."/>
            <person name="Jiang Y."/>
            <person name="Adhikari A."/>
            <person name="Zheng C.-J."/>
            <person name="Schuster L."/>
            <person name="Cowan T.M."/>
            <person name="Smanski M.J."/>
            <person name="Chevrette M.G."/>
            <person name="De Carvalho L.P.S."/>
            <person name="Shen B."/>
        </authorList>
    </citation>
    <scope>NUCLEOTIDE SEQUENCE [LARGE SCALE GENOMIC DNA]</scope>
    <source>
        <strain evidence="3 4">NPDC046851</strain>
    </source>
</reference>
<name>A0ABV3B8K1_9ACTN</name>
<dbReference type="Gene3D" id="2.130.10.130">
    <property type="entry name" value="Integrin alpha, N-terminal"/>
    <property type="match status" value="3"/>
</dbReference>